<organism evidence="4">
    <name type="scientific">Salmonella enterica</name>
    <name type="common">Salmonella choleraesuis</name>
    <dbReference type="NCBI Taxonomy" id="28901"/>
    <lineage>
        <taxon>Bacteria</taxon>
        <taxon>Pseudomonadati</taxon>
        <taxon>Pseudomonadota</taxon>
        <taxon>Gammaproteobacteria</taxon>
        <taxon>Enterobacterales</taxon>
        <taxon>Enterobacteriaceae</taxon>
        <taxon>Salmonella</taxon>
    </lineage>
</organism>
<dbReference type="Pfam" id="PF19034">
    <property type="entry name" value="RnlA-toxin_DBD"/>
    <property type="match status" value="1"/>
</dbReference>
<sequence length="346" mass="39786">MPKNPYKALNIDKSKIEEALTENGFTDFAFNEKSAKETHLTGTYKGVRILMKIMPSDGYITIGKATGQNNEHFEEIAEIIKNNCLFSEKKNFEYTIPTFTEQNKEHLFEFLKEESIRIESNDNKDPNCSSQYTLSTENGDRVKVKIYNRGSIQFQGKYLKIACLINDFMCTILNIKEIVEQKNKEFNVDIKKEAIESELHSKLSKSIDHVHADIKQQLSCSLIMKKIDVEMEDYSAYCFSALRAIEGFIYQVLATVCNPRSAANLGEYFTENRPRYVIRDIHQGAINGEVAEVLCECYTYWHENRHGLFHMKPGVADTKVIDKEESIKIIDYACQLIDSGMARLMK</sequence>
<dbReference type="InterPro" id="IPR045837">
    <property type="entry name" value="RnlA_toxin_N"/>
</dbReference>
<accession>A0A726X457</accession>
<reference evidence="4" key="1">
    <citation type="journal article" date="2018" name="Genome Biol.">
        <title>SKESA: strategic k-mer extension for scrupulous assemblies.</title>
        <authorList>
            <person name="Souvorov A."/>
            <person name="Agarwala R."/>
            <person name="Lipman D.J."/>
        </authorList>
    </citation>
    <scope>NUCLEOTIDE SEQUENCE</scope>
    <source>
        <strain evidence="4">N27373</strain>
    </source>
</reference>
<dbReference type="InterPro" id="IPR031845">
    <property type="entry name" value="RnlA_toxin_NRD"/>
</dbReference>
<dbReference type="Gene3D" id="6.10.250.2650">
    <property type="match status" value="1"/>
</dbReference>
<dbReference type="InterPro" id="IPR043994">
    <property type="entry name" value="RnlA/LsoA-toxin_DBD"/>
</dbReference>
<feature type="domain" description="Bacterial toxin RNase RnlA/LsoA N-terminal" evidence="3">
    <location>
        <begin position="6"/>
        <end position="80"/>
    </location>
</feature>
<dbReference type="Pfam" id="PF19417">
    <property type="entry name" value="RnlA_toxin_N"/>
    <property type="match status" value="1"/>
</dbReference>
<evidence type="ECO:0000259" key="3">
    <source>
        <dbReference type="Pfam" id="PF19417"/>
    </source>
</evidence>
<name>A0A726X457_SALER</name>
<feature type="domain" description="Bacterial toxin RNase RnlA/LsoA DBD" evidence="2">
    <location>
        <begin position="191"/>
        <end position="312"/>
    </location>
</feature>
<evidence type="ECO:0000313" key="4">
    <source>
        <dbReference type="EMBL" id="HAE1763620.1"/>
    </source>
</evidence>
<protein>
    <submittedName>
        <fullName evidence="4">mRNA endoribonuclease LsoA</fullName>
    </submittedName>
</protein>
<comment type="caution">
    <text evidence="4">The sequence shown here is derived from an EMBL/GenBank/DDBJ whole genome shotgun (WGS) entry which is preliminary data.</text>
</comment>
<evidence type="ECO:0000259" key="2">
    <source>
        <dbReference type="Pfam" id="PF19034"/>
    </source>
</evidence>
<feature type="domain" description="Bacterial toxin RNase RnlA/LsoA N-terminal repeated" evidence="1">
    <location>
        <begin position="90"/>
        <end position="174"/>
    </location>
</feature>
<dbReference type="AlphaFoldDB" id="A0A726X457"/>
<gene>
    <name evidence="4" type="ORF">GNB07_004768</name>
</gene>
<dbReference type="GO" id="GO:0004521">
    <property type="term" value="F:RNA endonuclease activity"/>
    <property type="evidence" value="ECO:0007669"/>
    <property type="project" value="InterPro"/>
</dbReference>
<reference evidence="4" key="2">
    <citation type="submission" date="2018-07" db="EMBL/GenBank/DDBJ databases">
        <authorList>
            <consortium name="NCBI Pathogen Detection Project"/>
        </authorList>
    </citation>
    <scope>NUCLEOTIDE SEQUENCE</scope>
    <source>
        <strain evidence="4">N27373</strain>
    </source>
</reference>
<proteinExistence type="predicted"/>
<dbReference type="EMBL" id="DAARBQ010000045">
    <property type="protein sequence ID" value="HAE1763620.1"/>
    <property type="molecule type" value="Genomic_DNA"/>
</dbReference>
<dbReference type="Gene3D" id="3.30.160.690">
    <property type="entry name" value="Bacterial toxin RNase RnlA/LsoA, N repeated domain"/>
    <property type="match status" value="1"/>
</dbReference>
<evidence type="ECO:0000259" key="1">
    <source>
        <dbReference type="Pfam" id="PF15935"/>
    </source>
</evidence>
<dbReference type="Pfam" id="PF15935">
    <property type="entry name" value="RnlA_toxin"/>
    <property type="match status" value="1"/>
</dbReference>